<reference evidence="2" key="1">
    <citation type="submission" date="2020-09" db="EMBL/GenBank/DDBJ databases">
        <title>Comparative genome analyses of four rice-infecting Rhizoctonia solani isolates reveal extensive enrichment of homogalacturonan modification genes.</title>
        <authorList>
            <person name="Lee D.-Y."/>
            <person name="Jeon J."/>
            <person name="Kim K.-T."/>
            <person name="Cheong K."/>
            <person name="Song H."/>
            <person name="Choi G."/>
            <person name="Ko J."/>
            <person name="Opiyo S.O."/>
            <person name="Zuo S."/>
            <person name="Madhav S."/>
            <person name="Lee Y.-H."/>
            <person name="Wang G.-L."/>
        </authorList>
    </citation>
    <scope>NUCLEOTIDE SEQUENCE</scope>
    <source>
        <strain evidence="2">AG1-IA YN-7</strain>
    </source>
</reference>
<accession>A0A8H7H6G0</accession>
<name>A0A8H7H6G0_9AGAM</name>
<dbReference type="InterPro" id="IPR013103">
    <property type="entry name" value="RVT_2"/>
</dbReference>
<organism evidence="2 3">
    <name type="scientific">Rhizoctonia solani</name>
    <dbReference type="NCBI Taxonomy" id="456999"/>
    <lineage>
        <taxon>Eukaryota</taxon>
        <taxon>Fungi</taxon>
        <taxon>Dikarya</taxon>
        <taxon>Basidiomycota</taxon>
        <taxon>Agaricomycotina</taxon>
        <taxon>Agaricomycetes</taxon>
        <taxon>Cantharellales</taxon>
        <taxon>Ceratobasidiaceae</taxon>
        <taxon>Rhizoctonia</taxon>
    </lineage>
</organism>
<dbReference type="Pfam" id="PF07727">
    <property type="entry name" value="RVT_2"/>
    <property type="match status" value="1"/>
</dbReference>
<proteinExistence type="predicted"/>
<sequence length="241" mass="26598">MAAIAKEFNTLLSKGTFTYSPDLPPSSKALKGMLVFAIKVDSTYKACLVIKGCAQRLGWDYNKTFSPVAHSASLQLVVAISVRNGITLFAADFTAAFLNRLLEEEIYMEQPDGWIAPPEHQGLYLKLVKSLYGLKQAGQVWYKCLSLALIELGFVCFNSNNCVFMQQHNNTGLIILVVHVDNLTSAASNNAVWDSFCTELNAKYELKNLGHAKEILGLEITQDPKAGTALITQNRYIKDLA</sequence>
<dbReference type="AlphaFoldDB" id="A0A8H7H6G0"/>
<evidence type="ECO:0000313" key="2">
    <source>
        <dbReference type="EMBL" id="KAF8675481.1"/>
    </source>
</evidence>
<dbReference type="EMBL" id="JACYCC010000104">
    <property type="protein sequence ID" value="KAF8675481.1"/>
    <property type="molecule type" value="Genomic_DNA"/>
</dbReference>
<evidence type="ECO:0000259" key="1">
    <source>
        <dbReference type="Pfam" id="PF07727"/>
    </source>
</evidence>
<dbReference type="Proteomes" id="UP000650582">
    <property type="component" value="Unassembled WGS sequence"/>
</dbReference>
<gene>
    <name evidence="2" type="ORF">RHS04_06702</name>
</gene>
<evidence type="ECO:0000313" key="3">
    <source>
        <dbReference type="Proteomes" id="UP000650582"/>
    </source>
</evidence>
<protein>
    <submittedName>
        <fullName evidence="2">Gag-polypeptide of LTR copia-type</fullName>
    </submittedName>
</protein>
<comment type="caution">
    <text evidence="2">The sequence shown here is derived from an EMBL/GenBank/DDBJ whole genome shotgun (WGS) entry which is preliminary data.</text>
</comment>
<feature type="domain" description="Reverse transcriptase Ty1/copia-type" evidence="1">
    <location>
        <begin position="22"/>
        <end position="238"/>
    </location>
</feature>